<evidence type="ECO:0000256" key="1">
    <source>
        <dbReference type="ARBA" id="ARBA00010105"/>
    </source>
</evidence>
<protein>
    <submittedName>
        <fullName evidence="4">Chromosome 12 open reading frame 10</fullName>
    </submittedName>
</protein>
<keyword evidence="5" id="KW-1185">Reference proteome</keyword>
<dbReference type="GO" id="GO:0005737">
    <property type="term" value="C:cytoplasm"/>
    <property type="evidence" value="ECO:0007669"/>
    <property type="project" value="TreeGrafter"/>
</dbReference>
<feature type="region of interest" description="Disordered" evidence="2">
    <location>
        <begin position="443"/>
        <end position="466"/>
    </location>
</feature>
<feature type="compositionally biased region" description="Basic and acidic residues" evidence="2">
    <location>
        <begin position="132"/>
        <end position="144"/>
    </location>
</feature>
<dbReference type="PANTHER" id="PTHR11215:SF1">
    <property type="entry name" value="MYG1 EXONUCLEASE"/>
    <property type="match status" value="1"/>
</dbReference>
<evidence type="ECO:0000313" key="4">
    <source>
        <dbReference type="Ensembl" id="ENSCPGP00000011907.1"/>
    </source>
</evidence>
<dbReference type="PANTHER" id="PTHR11215">
    <property type="entry name" value="METAL DEPENDENT HYDROLASE - RELATED"/>
    <property type="match status" value="1"/>
</dbReference>
<evidence type="ECO:0000313" key="5">
    <source>
        <dbReference type="Proteomes" id="UP000694419"/>
    </source>
</evidence>
<feature type="chain" id="PRO_5034498086" evidence="3">
    <location>
        <begin position="20"/>
        <end position="466"/>
    </location>
</feature>
<organism evidence="4 5">
    <name type="scientific">Calidris pygmaea</name>
    <name type="common">Spoon-billed sandpiper</name>
    <dbReference type="NCBI Taxonomy" id="425635"/>
    <lineage>
        <taxon>Eukaryota</taxon>
        <taxon>Metazoa</taxon>
        <taxon>Chordata</taxon>
        <taxon>Craniata</taxon>
        <taxon>Vertebrata</taxon>
        <taxon>Euteleostomi</taxon>
        <taxon>Archelosauria</taxon>
        <taxon>Archosauria</taxon>
        <taxon>Dinosauria</taxon>
        <taxon>Saurischia</taxon>
        <taxon>Theropoda</taxon>
        <taxon>Coelurosauria</taxon>
        <taxon>Aves</taxon>
        <taxon>Neognathae</taxon>
        <taxon>Neoaves</taxon>
        <taxon>Charadriiformes</taxon>
        <taxon>Scolopacidae</taxon>
        <taxon>Calidris</taxon>
    </lineage>
</organism>
<evidence type="ECO:0000256" key="3">
    <source>
        <dbReference type="SAM" id="SignalP"/>
    </source>
</evidence>
<evidence type="ECO:0000256" key="2">
    <source>
        <dbReference type="SAM" id="MobiDB-lite"/>
    </source>
</evidence>
<dbReference type="Proteomes" id="UP000694419">
    <property type="component" value="Unplaced"/>
</dbReference>
<keyword evidence="3" id="KW-0732">Signal</keyword>
<name>A0A8C3JS02_9CHAR</name>
<dbReference type="Ensembl" id="ENSCPGT00000013064.1">
    <property type="protein sequence ID" value="ENSCPGP00000011907.1"/>
    <property type="gene ID" value="ENSCPGG00000008462.1"/>
</dbReference>
<dbReference type="Pfam" id="PF03690">
    <property type="entry name" value="MYG1_exonuc"/>
    <property type="match status" value="1"/>
</dbReference>
<feature type="signal peptide" evidence="3">
    <location>
        <begin position="1"/>
        <end position="19"/>
    </location>
</feature>
<reference evidence="4" key="1">
    <citation type="submission" date="2025-08" db="UniProtKB">
        <authorList>
            <consortium name="Ensembl"/>
        </authorList>
    </citation>
    <scope>IDENTIFICATION</scope>
</reference>
<comment type="similarity">
    <text evidence="1">Belongs to the MYG1 family.</text>
</comment>
<dbReference type="InterPro" id="IPR003226">
    <property type="entry name" value="MYG1_exonuclease"/>
</dbReference>
<reference evidence="4" key="2">
    <citation type="submission" date="2025-09" db="UniProtKB">
        <authorList>
            <consortium name="Ensembl"/>
        </authorList>
    </citation>
    <scope>IDENTIFICATION</scope>
</reference>
<accession>A0A8C3JS02</accession>
<dbReference type="AlphaFoldDB" id="A0A8C3JS02"/>
<sequence>MSLCLSLWGCVCLSVPTELCPSVHPCRVCVPLSIPAGSVSLCPSLWGCVCLCGAVSVCPSLWGCVRLSVPVGSVSLCPSLQGPCPSVRGDTRQSLCARMCPRAHECPCVPPCPLSLSVRPPGPGAGPGPKRPRPEPPPRIGTHDGTFHCDEVLACYLLRLLPRYRDAEVVRTRDPQRLAQCDVVVDVGGEYDPERHRYDHHQRSFTQSMRSLRPDKPWTTKLSSAGLVYCHFGSQILAGLLGQPEDGPVVTALYDKLYENFVEEIDAIDNGIAQAEGEPRYALTTTLSARVGHLNPRWNDPDQDTEVGFKRAMELVGGEFMDRLDYYHRAWLPARALVEEAIQRRFEVEGSGAVLELPQGGCPWKEHLFHLEQELELPQPLQMVIFPDRSGQWRVQSVPTGPHTFQSRVAEPWQRLPREVVGSPSLETFQTPQDESNLLWVTPPGSGVGGDDLQRSLPTPCHSVKG</sequence>
<proteinExistence type="inferred from homology"/>
<feature type="region of interest" description="Disordered" evidence="2">
    <location>
        <begin position="120"/>
        <end position="144"/>
    </location>
</feature>
<dbReference type="GO" id="GO:0005634">
    <property type="term" value="C:nucleus"/>
    <property type="evidence" value="ECO:0007669"/>
    <property type="project" value="TreeGrafter"/>
</dbReference>